<gene>
    <name evidence="1" type="ORF">NAF29_13415</name>
</gene>
<evidence type="ECO:0000313" key="1">
    <source>
        <dbReference type="EMBL" id="MCM2680662.1"/>
    </source>
</evidence>
<evidence type="ECO:0000313" key="2">
    <source>
        <dbReference type="Proteomes" id="UP001165393"/>
    </source>
</evidence>
<comment type="caution">
    <text evidence="1">The sequence shown here is derived from an EMBL/GenBank/DDBJ whole genome shotgun (WGS) entry which is preliminary data.</text>
</comment>
<organism evidence="1 2">
    <name type="scientific">Echinimonas agarilytica</name>
    <dbReference type="NCBI Taxonomy" id="1215918"/>
    <lineage>
        <taxon>Bacteria</taxon>
        <taxon>Pseudomonadati</taxon>
        <taxon>Pseudomonadota</taxon>
        <taxon>Gammaproteobacteria</taxon>
        <taxon>Alteromonadales</taxon>
        <taxon>Echinimonadaceae</taxon>
        <taxon>Echinimonas</taxon>
    </lineage>
</organism>
<keyword evidence="2" id="KW-1185">Reference proteome</keyword>
<name>A0AA42B869_9GAMM</name>
<sequence length="334" mass="37155">MNSIMPLLLGEQPIAQAPKVTLTNGSHCIPQHYLTYNHSLASVEAIVLHMEFDPRFPVFVAQDDGGLYVQVGIIGPDNYDRGTHIKSDKIVYGRKWRVEPQLPSSEIIQTVFLALKTAREHELRELFQLRYGEHVTTPFSCHRDLPLMAHHQELVQQSSVGLLNASAEASIADLLGHVNYGGYRFEIDSVMQLDDTEWYIKIRVSGTGHAELSELKNRTVSLLVSSLDSNHLLHAVMNKLIDMSNHLVAQTLTFKGMALFSAKNDVGAIAEMSIEGRLRSLNVAGDMFQHSLAETNYATDQTRVPKMVSGALSERIGKTLKAFDRLEGILPELG</sequence>
<dbReference type="EMBL" id="JAMQGP010000007">
    <property type="protein sequence ID" value="MCM2680662.1"/>
    <property type="molecule type" value="Genomic_DNA"/>
</dbReference>
<dbReference type="AlphaFoldDB" id="A0AA42B869"/>
<accession>A0AA42B869</accession>
<dbReference type="RefSeq" id="WP_251262148.1">
    <property type="nucleotide sequence ID" value="NZ_JAMQGP010000007.1"/>
</dbReference>
<proteinExistence type="predicted"/>
<protein>
    <submittedName>
        <fullName evidence="1">Uncharacterized protein</fullName>
    </submittedName>
</protein>
<dbReference type="Proteomes" id="UP001165393">
    <property type="component" value="Unassembled WGS sequence"/>
</dbReference>
<reference evidence="1 2" key="1">
    <citation type="journal article" date="2013" name="Antonie Van Leeuwenhoek">
        <title>Echinimonas agarilytica gen. nov., sp. nov., a new gammaproteobacterium isolated from the sea urchin Strongylocentrotus intermedius.</title>
        <authorList>
            <person name="Nedashkovskaya O.I."/>
            <person name="Stenkova A.M."/>
            <person name="Zhukova N.V."/>
            <person name="Van Trappen S."/>
            <person name="Lee J.S."/>
            <person name="Kim S.B."/>
        </authorList>
    </citation>
    <scope>NUCLEOTIDE SEQUENCE [LARGE SCALE GENOMIC DNA]</scope>
    <source>
        <strain evidence="1 2">KMM 6351</strain>
    </source>
</reference>